<dbReference type="InterPro" id="IPR018612">
    <property type="entry name" value="NSRP1_N"/>
</dbReference>
<comment type="caution">
    <text evidence="6">The sequence shown here is derived from an EMBL/GenBank/DDBJ whole genome shotgun (WGS) entry which is preliminary data.</text>
</comment>
<dbReference type="Pfam" id="PF09745">
    <property type="entry name" value="NSRP1_N"/>
    <property type="match status" value="1"/>
</dbReference>
<protein>
    <submittedName>
        <fullName evidence="6">Nuclear speckle splicing regulatory protein 1</fullName>
    </submittedName>
</protein>
<proteinExistence type="inferred from homology"/>
<comment type="similarity">
    <text evidence="1">Belongs to the NSRP1 family.</text>
</comment>
<accession>A0A1W0WGR3</accession>
<feature type="compositionally biased region" description="Basic and acidic residues" evidence="4">
    <location>
        <begin position="305"/>
        <end position="323"/>
    </location>
</feature>
<keyword evidence="2 3" id="KW-0175">Coiled coil</keyword>
<evidence type="ECO:0000259" key="5">
    <source>
        <dbReference type="Pfam" id="PF09745"/>
    </source>
</evidence>
<dbReference type="GO" id="GO:0000381">
    <property type="term" value="P:regulation of alternative mRNA splicing, via spliceosome"/>
    <property type="evidence" value="ECO:0007669"/>
    <property type="project" value="InterPro"/>
</dbReference>
<feature type="coiled-coil region" evidence="3">
    <location>
        <begin position="163"/>
        <end position="192"/>
    </location>
</feature>
<feature type="compositionally biased region" description="Acidic residues" evidence="4">
    <location>
        <begin position="263"/>
        <end position="279"/>
    </location>
</feature>
<sequence>MAGFDGGPPKKYGLILPNKKGVAAPAVPALKKPSIFDDDDDDREEFNSRTNADGRKKYGGNSSLWKKETQLTIQKALEEDPTAFEYDSVFDQMADKKAEAEFGGRGKEKQKDRKPKYVQSLLAAAKEREREHDRREERKVQRERETEGGEFAGKEAFVTSSYKRKMQEMKEQEAKEKEAAKVEALLDVTKQKDLTGFYRHLLKQSTGEERVRNAGEAPTPVKPIESQPSSSKVHEFSPPPANLKRMRGEEEDAVEPSAAPQSDSEEDESPAEADVEDAEQASVPAVTEEQIVAPVKAAVVEKKDAYAKHTTEDSAMSARERYLARQAAKAKQT</sequence>
<feature type="region of interest" description="Disordered" evidence="4">
    <location>
        <begin position="305"/>
        <end position="333"/>
    </location>
</feature>
<name>A0A1W0WGR3_HYPEX</name>
<dbReference type="Proteomes" id="UP000192578">
    <property type="component" value="Unassembled WGS sequence"/>
</dbReference>
<gene>
    <name evidence="6" type="ORF">BV898_11367</name>
</gene>
<feature type="domain" description="Nuclear speckle splicing regulatory protein 1 N-terminal" evidence="5">
    <location>
        <begin position="71"/>
        <end position="191"/>
    </location>
</feature>
<evidence type="ECO:0000256" key="1">
    <source>
        <dbReference type="ARBA" id="ARBA00010126"/>
    </source>
</evidence>
<feature type="region of interest" description="Disordered" evidence="4">
    <location>
        <begin position="32"/>
        <end position="62"/>
    </location>
</feature>
<evidence type="ECO:0000313" key="6">
    <source>
        <dbReference type="EMBL" id="OQV14389.1"/>
    </source>
</evidence>
<evidence type="ECO:0000256" key="4">
    <source>
        <dbReference type="SAM" id="MobiDB-lite"/>
    </source>
</evidence>
<feature type="compositionally biased region" description="Basic and acidic residues" evidence="4">
    <location>
        <begin position="125"/>
        <end position="147"/>
    </location>
</feature>
<dbReference type="PANTHER" id="PTHR31938:SF4">
    <property type="entry name" value="NUCLEAR SPECKLE SPLICING REGULATORY PROTEIN 1"/>
    <property type="match status" value="1"/>
</dbReference>
<dbReference type="OrthoDB" id="446635at2759"/>
<dbReference type="AlphaFoldDB" id="A0A1W0WGR3"/>
<dbReference type="PANTHER" id="PTHR31938">
    <property type="entry name" value="NUCLEAR SPECKLE SPLICING REGULATORY PROTEIN 1"/>
    <property type="match status" value="1"/>
</dbReference>
<evidence type="ECO:0000256" key="3">
    <source>
        <dbReference type="SAM" id="Coils"/>
    </source>
</evidence>
<dbReference type="EMBL" id="MTYJ01000105">
    <property type="protein sequence ID" value="OQV14389.1"/>
    <property type="molecule type" value="Genomic_DNA"/>
</dbReference>
<feature type="compositionally biased region" description="Basic and acidic residues" evidence="4">
    <location>
        <begin position="98"/>
        <end position="111"/>
    </location>
</feature>
<organism evidence="6 7">
    <name type="scientific">Hypsibius exemplaris</name>
    <name type="common">Freshwater tardigrade</name>
    <dbReference type="NCBI Taxonomy" id="2072580"/>
    <lineage>
        <taxon>Eukaryota</taxon>
        <taxon>Metazoa</taxon>
        <taxon>Ecdysozoa</taxon>
        <taxon>Tardigrada</taxon>
        <taxon>Eutardigrada</taxon>
        <taxon>Parachela</taxon>
        <taxon>Hypsibioidea</taxon>
        <taxon>Hypsibiidae</taxon>
        <taxon>Hypsibius</taxon>
    </lineage>
</organism>
<evidence type="ECO:0000256" key="2">
    <source>
        <dbReference type="ARBA" id="ARBA00023054"/>
    </source>
</evidence>
<dbReference type="InterPro" id="IPR042816">
    <property type="entry name" value="Nsrp1"/>
</dbReference>
<feature type="region of interest" description="Disordered" evidence="4">
    <location>
        <begin position="98"/>
        <end position="156"/>
    </location>
</feature>
<feature type="region of interest" description="Disordered" evidence="4">
    <location>
        <begin position="202"/>
        <end position="292"/>
    </location>
</feature>
<keyword evidence="7" id="KW-1185">Reference proteome</keyword>
<reference evidence="7" key="1">
    <citation type="submission" date="2017-01" db="EMBL/GenBank/DDBJ databases">
        <title>Comparative genomics of anhydrobiosis in the tardigrade Hypsibius dujardini.</title>
        <authorList>
            <person name="Yoshida Y."/>
            <person name="Koutsovoulos G."/>
            <person name="Laetsch D."/>
            <person name="Stevens L."/>
            <person name="Kumar S."/>
            <person name="Horikawa D."/>
            <person name="Ishino K."/>
            <person name="Komine S."/>
            <person name="Tomita M."/>
            <person name="Blaxter M."/>
            <person name="Arakawa K."/>
        </authorList>
    </citation>
    <scope>NUCLEOTIDE SEQUENCE [LARGE SCALE GENOMIC DNA]</scope>
    <source>
        <strain evidence="7">Z151</strain>
    </source>
</reference>
<evidence type="ECO:0000313" key="7">
    <source>
        <dbReference type="Proteomes" id="UP000192578"/>
    </source>
</evidence>